<dbReference type="EMBL" id="CADCTF010000119">
    <property type="protein sequence ID" value="CAA9256511.1"/>
    <property type="molecule type" value="Genomic_DNA"/>
</dbReference>
<accession>A0A6J4INB7</accession>
<dbReference type="AlphaFoldDB" id="A0A6J4INB7"/>
<reference evidence="2" key="1">
    <citation type="submission" date="2020-02" db="EMBL/GenBank/DDBJ databases">
        <authorList>
            <person name="Meier V. D."/>
        </authorList>
    </citation>
    <scope>NUCLEOTIDE SEQUENCE</scope>
    <source>
        <strain evidence="2">AVDCRST_MAG50</strain>
    </source>
</reference>
<dbReference type="Pfam" id="PF00903">
    <property type="entry name" value="Glyoxalase"/>
    <property type="match status" value="1"/>
</dbReference>
<dbReference type="SUPFAM" id="SSF54593">
    <property type="entry name" value="Glyoxalase/Bleomycin resistance protein/Dihydroxybiphenyl dioxygenase"/>
    <property type="match status" value="1"/>
</dbReference>
<dbReference type="Gene3D" id="3.10.180.10">
    <property type="entry name" value="2,3-Dihydroxybiphenyl 1,2-Dioxygenase, domain 1"/>
    <property type="match status" value="1"/>
</dbReference>
<evidence type="ECO:0000313" key="2">
    <source>
        <dbReference type="EMBL" id="CAA9256511.1"/>
    </source>
</evidence>
<feature type="domain" description="VOC" evidence="1">
    <location>
        <begin position="10"/>
        <end position="125"/>
    </location>
</feature>
<sequence>MTNDAATFTGLSTVAIPVSDQDRSKALFESLGFETRFDAELSEGFRWIDLGLPGTDTSIALVLTGEDLPTGIDTGIRLVTPDARAAHARLKELGLSVGELLDWPTAPLMFVFSDLDGNRLYVAEPT</sequence>
<dbReference type="PANTHER" id="PTHR36437:SF2">
    <property type="entry name" value="GLYOXALASE_BLEOMYCIN RESISTANCE PROTEIN_DIOXYGENASE"/>
    <property type="match status" value="1"/>
</dbReference>
<dbReference type="InterPro" id="IPR004360">
    <property type="entry name" value="Glyas_Fos-R_dOase_dom"/>
</dbReference>
<protein>
    <recommendedName>
        <fullName evidence="1">VOC domain-containing protein</fullName>
    </recommendedName>
</protein>
<organism evidence="2">
    <name type="scientific">uncultured Acidimicrobiales bacterium</name>
    <dbReference type="NCBI Taxonomy" id="310071"/>
    <lineage>
        <taxon>Bacteria</taxon>
        <taxon>Bacillati</taxon>
        <taxon>Actinomycetota</taxon>
        <taxon>Acidimicrobiia</taxon>
        <taxon>Acidimicrobiales</taxon>
        <taxon>environmental samples</taxon>
    </lineage>
</organism>
<proteinExistence type="predicted"/>
<dbReference type="PROSITE" id="PS51819">
    <property type="entry name" value="VOC"/>
    <property type="match status" value="1"/>
</dbReference>
<dbReference type="PANTHER" id="PTHR36437">
    <property type="entry name" value="GLYOXALASE/BLEOMYCIN RESISTANCE PROTEIN/DIOXYGENASE"/>
    <property type="match status" value="1"/>
</dbReference>
<evidence type="ECO:0000259" key="1">
    <source>
        <dbReference type="PROSITE" id="PS51819"/>
    </source>
</evidence>
<dbReference type="InterPro" id="IPR037523">
    <property type="entry name" value="VOC_core"/>
</dbReference>
<gene>
    <name evidence="2" type="ORF">AVDCRST_MAG50-2588</name>
</gene>
<dbReference type="InterPro" id="IPR029068">
    <property type="entry name" value="Glyas_Bleomycin-R_OHBP_Dase"/>
</dbReference>
<name>A0A6J4INB7_9ACTN</name>